<evidence type="ECO:0000313" key="2">
    <source>
        <dbReference type="EMBL" id="KAF9048389.1"/>
    </source>
</evidence>
<keyword evidence="1" id="KW-0732">Signal</keyword>
<dbReference type="EMBL" id="JADNRY010000483">
    <property type="protein sequence ID" value="KAF9048389.1"/>
    <property type="molecule type" value="Genomic_DNA"/>
</dbReference>
<protein>
    <submittedName>
        <fullName evidence="2">Uncharacterized protein</fullName>
    </submittedName>
</protein>
<sequence length="131" mass="14903">MAAKNQPRKGMHLFLVLSLFLAVVKQWEGGDPPQGLVTPLKDWPVEWYTGNMCLVTGTKCSNCKLVAEEYKQKKDLTLVSWIGQDDPTCNAFKAAYPRIYNNLTKLYAAILSKKPRTFPQEQEQVTRRVQA</sequence>
<gene>
    <name evidence="2" type="ORF">BDP27DRAFT_1373764</name>
</gene>
<dbReference type="AlphaFoldDB" id="A0A9P5TWZ1"/>
<name>A0A9P5TWZ1_9AGAR</name>
<feature type="signal peptide" evidence="1">
    <location>
        <begin position="1"/>
        <end position="29"/>
    </location>
</feature>
<dbReference type="Proteomes" id="UP000772434">
    <property type="component" value="Unassembled WGS sequence"/>
</dbReference>
<reference evidence="2" key="1">
    <citation type="submission" date="2020-11" db="EMBL/GenBank/DDBJ databases">
        <authorList>
            <consortium name="DOE Joint Genome Institute"/>
            <person name="Ahrendt S."/>
            <person name="Riley R."/>
            <person name="Andreopoulos W."/>
            <person name="Labutti K."/>
            <person name="Pangilinan J."/>
            <person name="Ruiz-Duenas F.J."/>
            <person name="Barrasa J.M."/>
            <person name="Sanchez-Garcia M."/>
            <person name="Camarero S."/>
            <person name="Miyauchi S."/>
            <person name="Serrano A."/>
            <person name="Linde D."/>
            <person name="Babiker R."/>
            <person name="Drula E."/>
            <person name="Ayuso-Fernandez I."/>
            <person name="Pacheco R."/>
            <person name="Padilla G."/>
            <person name="Ferreira P."/>
            <person name="Barriuso J."/>
            <person name="Kellner H."/>
            <person name="Castanera R."/>
            <person name="Alfaro M."/>
            <person name="Ramirez L."/>
            <person name="Pisabarro A.G."/>
            <person name="Kuo A."/>
            <person name="Tritt A."/>
            <person name="Lipzen A."/>
            <person name="He G."/>
            <person name="Yan M."/>
            <person name="Ng V."/>
            <person name="Cullen D."/>
            <person name="Martin F."/>
            <person name="Rosso M.-N."/>
            <person name="Henrissat B."/>
            <person name="Hibbett D."/>
            <person name="Martinez A.T."/>
            <person name="Grigoriev I.V."/>
        </authorList>
    </citation>
    <scope>NUCLEOTIDE SEQUENCE</scope>
    <source>
        <strain evidence="2">AH 40177</strain>
    </source>
</reference>
<accession>A0A9P5TWZ1</accession>
<organism evidence="2 3">
    <name type="scientific">Rhodocollybia butyracea</name>
    <dbReference type="NCBI Taxonomy" id="206335"/>
    <lineage>
        <taxon>Eukaryota</taxon>
        <taxon>Fungi</taxon>
        <taxon>Dikarya</taxon>
        <taxon>Basidiomycota</taxon>
        <taxon>Agaricomycotina</taxon>
        <taxon>Agaricomycetes</taxon>
        <taxon>Agaricomycetidae</taxon>
        <taxon>Agaricales</taxon>
        <taxon>Marasmiineae</taxon>
        <taxon>Omphalotaceae</taxon>
        <taxon>Rhodocollybia</taxon>
    </lineage>
</organism>
<evidence type="ECO:0000313" key="3">
    <source>
        <dbReference type="Proteomes" id="UP000772434"/>
    </source>
</evidence>
<dbReference type="OrthoDB" id="3052667at2759"/>
<evidence type="ECO:0000256" key="1">
    <source>
        <dbReference type="SAM" id="SignalP"/>
    </source>
</evidence>
<proteinExistence type="predicted"/>
<feature type="chain" id="PRO_5040149187" evidence="1">
    <location>
        <begin position="30"/>
        <end position="131"/>
    </location>
</feature>
<comment type="caution">
    <text evidence="2">The sequence shown here is derived from an EMBL/GenBank/DDBJ whole genome shotgun (WGS) entry which is preliminary data.</text>
</comment>
<keyword evidence="3" id="KW-1185">Reference proteome</keyword>